<dbReference type="Proteomes" id="UP001214250">
    <property type="component" value="Chromosome 2"/>
</dbReference>
<organism evidence="3 4">
    <name type="scientific">Lentisphaera profundi</name>
    <dbReference type="NCBI Taxonomy" id="1658616"/>
    <lineage>
        <taxon>Bacteria</taxon>
        <taxon>Pseudomonadati</taxon>
        <taxon>Lentisphaerota</taxon>
        <taxon>Lentisphaeria</taxon>
        <taxon>Lentisphaerales</taxon>
        <taxon>Lentisphaeraceae</taxon>
        <taxon>Lentisphaera</taxon>
    </lineage>
</organism>
<feature type="domain" description="GST N-terminal" evidence="1">
    <location>
        <begin position="1"/>
        <end position="77"/>
    </location>
</feature>
<name>A0ABY7VYS3_9BACT</name>
<proteinExistence type="predicted"/>
<dbReference type="EMBL" id="CP117812">
    <property type="protein sequence ID" value="WDE98350.1"/>
    <property type="molecule type" value="Genomic_DNA"/>
</dbReference>
<sequence length="212" mass="24500">MITLYGFSFSPYVRKVRLVLAHKNIEYSQVMAPPSQDADFLQKSPLGKIPYLTDGDFSISDSSVIVQYLEKKYPQMPVLPQEPHSFARALWLDEYSDTKVNEIITGIFFERFGAPKFLGRDPDEAIIKSKEMQFPVIFNYLEQELKGKKFLVNECLTLADISLTSNFANFFGLGYTIDDSQWPNLARYTEKLMKIDFIKKIVDDEQEEMADF</sequence>
<dbReference type="PROSITE" id="PS50405">
    <property type="entry name" value="GST_CTER"/>
    <property type="match status" value="1"/>
</dbReference>
<gene>
    <name evidence="3" type="ORF">PQO03_21290</name>
</gene>
<dbReference type="SUPFAM" id="SSF52833">
    <property type="entry name" value="Thioredoxin-like"/>
    <property type="match status" value="1"/>
</dbReference>
<dbReference type="RefSeq" id="WP_274153224.1">
    <property type="nucleotide sequence ID" value="NZ_CP117812.1"/>
</dbReference>
<dbReference type="Pfam" id="PF13417">
    <property type="entry name" value="GST_N_3"/>
    <property type="match status" value="1"/>
</dbReference>
<dbReference type="SUPFAM" id="SSF47616">
    <property type="entry name" value="GST C-terminal domain-like"/>
    <property type="match status" value="1"/>
</dbReference>
<feature type="domain" description="GST C-terminal" evidence="2">
    <location>
        <begin position="82"/>
        <end position="212"/>
    </location>
</feature>
<evidence type="ECO:0000259" key="2">
    <source>
        <dbReference type="PROSITE" id="PS50405"/>
    </source>
</evidence>
<dbReference type="InterPro" id="IPR036282">
    <property type="entry name" value="Glutathione-S-Trfase_C_sf"/>
</dbReference>
<evidence type="ECO:0000259" key="1">
    <source>
        <dbReference type="PROSITE" id="PS50404"/>
    </source>
</evidence>
<dbReference type="Gene3D" id="3.40.30.10">
    <property type="entry name" value="Glutaredoxin"/>
    <property type="match status" value="1"/>
</dbReference>
<dbReference type="SFLD" id="SFLDS00019">
    <property type="entry name" value="Glutathione_Transferase_(cytos"/>
    <property type="match status" value="1"/>
</dbReference>
<dbReference type="PROSITE" id="PS50404">
    <property type="entry name" value="GST_NTER"/>
    <property type="match status" value="1"/>
</dbReference>
<dbReference type="InterPro" id="IPR004045">
    <property type="entry name" value="Glutathione_S-Trfase_N"/>
</dbReference>
<protein>
    <submittedName>
        <fullName evidence="3">Glutathione S-transferase family protein</fullName>
    </submittedName>
</protein>
<dbReference type="InterPro" id="IPR004046">
    <property type="entry name" value="GST_C"/>
</dbReference>
<dbReference type="Pfam" id="PF00043">
    <property type="entry name" value="GST_C"/>
    <property type="match status" value="1"/>
</dbReference>
<dbReference type="Gene3D" id="1.20.1050.10">
    <property type="match status" value="1"/>
</dbReference>
<keyword evidence="4" id="KW-1185">Reference proteome</keyword>
<accession>A0ABY7VYS3</accession>
<dbReference type="InterPro" id="IPR040079">
    <property type="entry name" value="Glutathione_S-Trfase"/>
</dbReference>
<dbReference type="CDD" id="cd00299">
    <property type="entry name" value="GST_C_family"/>
    <property type="match status" value="1"/>
</dbReference>
<dbReference type="CDD" id="cd00570">
    <property type="entry name" value="GST_N_family"/>
    <property type="match status" value="1"/>
</dbReference>
<dbReference type="InterPro" id="IPR036249">
    <property type="entry name" value="Thioredoxin-like_sf"/>
</dbReference>
<dbReference type="PANTHER" id="PTHR44051">
    <property type="entry name" value="GLUTATHIONE S-TRANSFERASE-RELATED"/>
    <property type="match status" value="1"/>
</dbReference>
<dbReference type="InterPro" id="IPR010987">
    <property type="entry name" value="Glutathione-S-Trfase_C-like"/>
</dbReference>
<reference evidence="3 4" key="1">
    <citation type="submission" date="2023-02" db="EMBL/GenBank/DDBJ databases">
        <title>Genome sequence of Lentisphaera profundi SAORIC-696.</title>
        <authorList>
            <person name="Kim e."/>
            <person name="Cho J.-C."/>
            <person name="Choi A."/>
            <person name="Kang I."/>
        </authorList>
    </citation>
    <scope>NUCLEOTIDE SEQUENCE [LARGE SCALE GENOMIC DNA]</scope>
    <source>
        <strain evidence="3 4">SAORIC-696</strain>
    </source>
</reference>
<dbReference type="PANTHER" id="PTHR44051:SF8">
    <property type="entry name" value="GLUTATHIONE S-TRANSFERASE GSTA"/>
    <property type="match status" value="1"/>
</dbReference>
<evidence type="ECO:0000313" key="3">
    <source>
        <dbReference type="EMBL" id="WDE98350.1"/>
    </source>
</evidence>
<evidence type="ECO:0000313" key="4">
    <source>
        <dbReference type="Proteomes" id="UP001214250"/>
    </source>
</evidence>
<dbReference type="SFLD" id="SFLDG00358">
    <property type="entry name" value="Main_(cytGST)"/>
    <property type="match status" value="1"/>
</dbReference>